<evidence type="ECO:0000313" key="3">
    <source>
        <dbReference type="EMBL" id="MEW1975539.1"/>
    </source>
</evidence>
<dbReference type="InterPro" id="IPR006442">
    <property type="entry name" value="Antitoxin_Phd/YefM"/>
</dbReference>
<dbReference type="InterPro" id="IPR051416">
    <property type="entry name" value="phD-YefM_TA_antitoxins"/>
</dbReference>
<dbReference type="Pfam" id="PF02604">
    <property type="entry name" value="PhdYeFM_antitox"/>
    <property type="match status" value="1"/>
</dbReference>
<gene>
    <name evidence="3" type="ORF">AB0301_10760</name>
</gene>
<sequence>MVDVAARDLRNNTAAVLRRVQDGEDVTITVHGHPVAKVVPIAHERRWLPAREFIAHLSEFQADSGLRGELAELIDETTDDLADPWER</sequence>
<dbReference type="Proteomes" id="UP001553715">
    <property type="component" value="Unassembled WGS sequence"/>
</dbReference>
<dbReference type="Gene3D" id="3.40.1620.10">
    <property type="entry name" value="YefM-like domain"/>
    <property type="match status" value="1"/>
</dbReference>
<dbReference type="PANTHER" id="PTHR35377">
    <property type="entry name" value="ANTITOXIN VAPB49-RELATED-RELATED"/>
    <property type="match status" value="1"/>
</dbReference>
<comment type="similarity">
    <text evidence="1 2">Belongs to the phD/YefM antitoxin family.</text>
</comment>
<dbReference type="SUPFAM" id="SSF143120">
    <property type="entry name" value="YefM-like"/>
    <property type="match status" value="1"/>
</dbReference>
<proteinExistence type="inferred from homology"/>
<reference evidence="3 4" key="1">
    <citation type="submission" date="2024-06" db="EMBL/GenBank/DDBJ databases">
        <title>The Natural Products Discovery Center: Release of the First 8490 Sequenced Strains for Exploring Actinobacteria Biosynthetic Diversity.</title>
        <authorList>
            <person name="Kalkreuter E."/>
            <person name="Kautsar S.A."/>
            <person name="Yang D."/>
            <person name="Bader C.D."/>
            <person name="Teijaro C.N."/>
            <person name="Fluegel L."/>
            <person name="Davis C.M."/>
            <person name="Simpson J.R."/>
            <person name="Lauterbach L."/>
            <person name="Steele A.D."/>
            <person name="Gui C."/>
            <person name="Meng S."/>
            <person name="Li G."/>
            <person name="Viehrig K."/>
            <person name="Ye F."/>
            <person name="Su P."/>
            <person name="Kiefer A.F."/>
            <person name="Nichols A."/>
            <person name="Cepeda A.J."/>
            <person name="Yan W."/>
            <person name="Fan B."/>
            <person name="Jiang Y."/>
            <person name="Adhikari A."/>
            <person name="Zheng C.-J."/>
            <person name="Schuster L."/>
            <person name="Cowan T.M."/>
            <person name="Smanski M.J."/>
            <person name="Chevrette M.G."/>
            <person name="De Carvalho L.P.S."/>
            <person name="Shen B."/>
        </authorList>
    </citation>
    <scope>NUCLEOTIDE SEQUENCE [LARGE SCALE GENOMIC DNA]</scope>
    <source>
        <strain evidence="3 4">NPDC077434</strain>
    </source>
</reference>
<keyword evidence="4" id="KW-1185">Reference proteome</keyword>
<comment type="function">
    <text evidence="2">Antitoxin component of a type II toxin-antitoxin (TA) system.</text>
</comment>
<organism evidence="3 4">
    <name type="scientific">Microbacterium profundi</name>
    <dbReference type="NCBI Taxonomy" id="450380"/>
    <lineage>
        <taxon>Bacteria</taxon>
        <taxon>Bacillati</taxon>
        <taxon>Actinomycetota</taxon>
        <taxon>Actinomycetes</taxon>
        <taxon>Micrococcales</taxon>
        <taxon>Microbacteriaceae</taxon>
        <taxon>Microbacterium</taxon>
    </lineage>
</organism>
<dbReference type="PANTHER" id="PTHR35377:SF5">
    <property type="entry name" value="ANTITOXIN VAPB46"/>
    <property type="match status" value="1"/>
</dbReference>
<dbReference type="NCBIfam" id="TIGR01552">
    <property type="entry name" value="phd_fam"/>
    <property type="match status" value="1"/>
</dbReference>
<comment type="caution">
    <text evidence="3">The sequence shown here is derived from an EMBL/GenBank/DDBJ whole genome shotgun (WGS) entry which is preliminary data.</text>
</comment>
<dbReference type="EMBL" id="JBFBMH010000014">
    <property type="protein sequence ID" value="MEW1975539.1"/>
    <property type="molecule type" value="Genomic_DNA"/>
</dbReference>
<dbReference type="RefSeq" id="WP_033107213.1">
    <property type="nucleotide sequence ID" value="NZ_JAJVKR010000009.1"/>
</dbReference>
<evidence type="ECO:0000256" key="2">
    <source>
        <dbReference type="RuleBase" id="RU362080"/>
    </source>
</evidence>
<evidence type="ECO:0000256" key="1">
    <source>
        <dbReference type="ARBA" id="ARBA00009981"/>
    </source>
</evidence>
<protein>
    <recommendedName>
        <fullName evidence="2">Antitoxin</fullName>
    </recommendedName>
</protein>
<accession>A0ABV3LI12</accession>
<name>A0ABV3LI12_9MICO</name>
<evidence type="ECO:0000313" key="4">
    <source>
        <dbReference type="Proteomes" id="UP001553715"/>
    </source>
</evidence>
<dbReference type="InterPro" id="IPR036165">
    <property type="entry name" value="YefM-like_sf"/>
</dbReference>